<dbReference type="InterPro" id="IPR035421">
    <property type="entry name" value="Terminase_6C"/>
</dbReference>
<dbReference type="KEGG" id="pbal:CPBP_00393"/>
<keyword evidence="4" id="KW-1185">Reference proteome</keyword>
<name>A0A7L9RSW2_9PROT</name>
<protein>
    <submittedName>
        <fullName evidence="3">ATP-binding protein</fullName>
    </submittedName>
</protein>
<proteinExistence type="predicted"/>
<keyword evidence="3" id="KW-0547">Nucleotide-binding</keyword>
<evidence type="ECO:0000313" key="3">
    <source>
        <dbReference type="EMBL" id="QOL19629.1"/>
    </source>
</evidence>
<evidence type="ECO:0000259" key="2">
    <source>
        <dbReference type="Pfam" id="PF17289"/>
    </source>
</evidence>
<keyword evidence="3" id="KW-0067">ATP-binding</keyword>
<dbReference type="AlphaFoldDB" id="A0A7L9RSW2"/>
<organism evidence="3 4">
    <name type="scientific">Candidatus Bodocaedibacter vickermanii</name>
    <dbReference type="NCBI Taxonomy" id="2741701"/>
    <lineage>
        <taxon>Bacteria</taxon>
        <taxon>Pseudomonadati</taxon>
        <taxon>Pseudomonadota</taxon>
        <taxon>Alphaproteobacteria</taxon>
        <taxon>Holosporales</taxon>
        <taxon>Candidatus Paracaedibacteraceae</taxon>
        <taxon>Candidatus Bodocaedibacter</taxon>
    </lineage>
</organism>
<dbReference type="Proteomes" id="UP000594001">
    <property type="component" value="Chromosome"/>
</dbReference>
<dbReference type="RefSeq" id="WP_350332379.1">
    <property type="nucleotide sequence ID" value="NZ_CP054719.1"/>
</dbReference>
<feature type="domain" description="Terminase large subunit gp17-like C-terminal" evidence="2">
    <location>
        <begin position="7"/>
        <end position="150"/>
    </location>
</feature>
<dbReference type="EMBL" id="CP054719">
    <property type="protein sequence ID" value="QOL19629.1"/>
    <property type="molecule type" value="Genomic_DNA"/>
</dbReference>
<dbReference type="Gene3D" id="3.30.420.240">
    <property type="match status" value="1"/>
</dbReference>
<keyword evidence="1" id="KW-1188">Viral release from host cell</keyword>
<sequence>MYTKIIIGVDPAVTSGSNSDETGIVVVGKGVDGFGYVIDDVSHKGSPAQWADRVVKAYHQYQAHYVVAEVNQGGDLVETVLRAADPTLRFKAVRATKSKRCRAEPVAMLYEQKKIFHTRAFPELEQQMCRFMSGSGKSPDRVDALVWALTELMKSPRAPRISKCWSFEPSS</sequence>
<evidence type="ECO:0000256" key="1">
    <source>
        <dbReference type="ARBA" id="ARBA00022612"/>
    </source>
</evidence>
<dbReference type="Pfam" id="PF17289">
    <property type="entry name" value="Terminase_6C"/>
    <property type="match status" value="1"/>
</dbReference>
<evidence type="ECO:0000313" key="4">
    <source>
        <dbReference type="Proteomes" id="UP000594001"/>
    </source>
</evidence>
<accession>A0A7L9RSW2</accession>
<reference evidence="3 4" key="1">
    <citation type="submission" date="2020-06" db="EMBL/GenBank/DDBJ databases">
        <title>The endosymbiont of the kinetoplastid Bodo saltans is a Paracaedibacter-like alpha-proteobacterium possessing a putative toxin-antitoxin system.</title>
        <authorList>
            <person name="Midha S."/>
            <person name="Rigden D.J."/>
            <person name="Siozios S."/>
            <person name="Hurst G.D.D."/>
            <person name="Jackson A.P."/>
        </authorList>
    </citation>
    <scope>NUCLEOTIDE SEQUENCE [LARGE SCALE GENOMIC DNA]</scope>
    <source>
        <strain evidence="3">Lake Konstanz</strain>
    </source>
</reference>
<gene>
    <name evidence="3" type="ORF">CPBP_00393</name>
</gene>
<dbReference type="GO" id="GO:0005524">
    <property type="term" value="F:ATP binding"/>
    <property type="evidence" value="ECO:0007669"/>
    <property type="project" value="UniProtKB-KW"/>
</dbReference>